<dbReference type="PANTHER" id="PTHR34406:SF1">
    <property type="entry name" value="PROTEIN YCEI"/>
    <property type="match status" value="1"/>
</dbReference>
<gene>
    <name evidence="3" type="ORF">Sya03_46650</name>
</gene>
<accession>A0A8J3YB60</accession>
<dbReference type="RefSeq" id="WP_203940512.1">
    <property type="nucleotide sequence ID" value="NZ_BAAAGJ010000011.1"/>
</dbReference>
<dbReference type="AlphaFoldDB" id="A0A8J3YB60"/>
<comment type="similarity">
    <text evidence="1">Belongs to the UPF0312 family.</text>
</comment>
<feature type="domain" description="Lipid/polyisoprenoid-binding YceI-like" evidence="2">
    <location>
        <begin position="13"/>
        <end position="166"/>
    </location>
</feature>
<dbReference type="Pfam" id="PF04264">
    <property type="entry name" value="YceI"/>
    <property type="match status" value="1"/>
</dbReference>
<keyword evidence="4" id="KW-1185">Reference proteome</keyword>
<dbReference type="Proteomes" id="UP000652013">
    <property type="component" value="Unassembled WGS sequence"/>
</dbReference>
<dbReference type="Gene3D" id="2.40.128.110">
    <property type="entry name" value="Lipid/polyisoprenoid-binding, YceI-like"/>
    <property type="match status" value="1"/>
</dbReference>
<organism evidence="3 4">
    <name type="scientific">Spirilliplanes yamanashiensis</name>
    <dbReference type="NCBI Taxonomy" id="42233"/>
    <lineage>
        <taxon>Bacteria</taxon>
        <taxon>Bacillati</taxon>
        <taxon>Actinomycetota</taxon>
        <taxon>Actinomycetes</taxon>
        <taxon>Micromonosporales</taxon>
        <taxon>Micromonosporaceae</taxon>
        <taxon>Spirilliplanes</taxon>
    </lineage>
</organism>
<dbReference type="SMART" id="SM00867">
    <property type="entry name" value="YceI"/>
    <property type="match status" value="1"/>
</dbReference>
<dbReference type="EMBL" id="BOOY01000032">
    <property type="protein sequence ID" value="GIJ05313.1"/>
    <property type="molecule type" value="Genomic_DNA"/>
</dbReference>
<evidence type="ECO:0000256" key="1">
    <source>
        <dbReference type="ARBA" id="ARBA00008812"/>
    </source>
</evidence>
<name>A0A8J3YB60_9ACTN</name>
<dbReference type="InterPro" id="IPR007372">
    <property type="entry name" value="Lipid/polyisoprenoid-bd_YceI"/>
</dbReference>
<protein>
    <recommendedName>
        <fullName evidence="2">Lipid/polyisoprenoid-binding YceI-like domain-containing protein</fullName>
    </recommendedName>
</protein>
<evidence type="ECO:0000313" key="3">
    <source>
        <dbReference type="EMBL" id="GIJ05313.1"/>
    </source>
</evidence>
<proteinExistence type="inferred from homology"/>
<reference evidence="3" key="1">
    <citation type="submission" date="2021-01" db="EMBL/GenBank/DDBJ databases">
        <title>Whole genome shotgun sequence of Spirilliplanes yamanashiensis NBRC 15828.</title>
        <authorList>
            <person name="Komaki H."/>
            <person name="Tamura T."/>
        </authorList>
    </citation>
    <scope>NUCLEOTIDE SEQUENCE</scope>
    <source>
        <strain evidence="3">NBRC 15828</strain>
    </source>
</reference>
<evidence type="ECO:0000259" key="2">
    <source>
        <dbReference type="SMART" id="SM00867"/>
    </source>
</evidence>
<dbReference type="PANTHER" id="PTHR34406">
    <property type="entry name" value="PROTEIN YCEI"/>
    <property type="match status" value="1"/>
</dbReference>
<evidence type="ECO:0000313" key="4">
    <source>
        <dbReference type="Proteomes" id="UP000652013"/>
    </source>
</evidence>
<sequence length="177" mass="18942">METNTRATVQPGTYRLDPVHTTIRFTAYHLWGVKPVAGTFTLRSGVVVVAHDQRRSTVAAELDAASFHTDDPRRDRDVTGKFLHAAAHPTIAFRATATDSARLDGVLTVRGTESPLALEVGPPEPLDGGGWRCAATARVDRFAAGVTTGRGIVHRWLDVELTVVAVPAPVGCTGLRP</sequence>
<comment type="caution">
    <text evidence="3">The sequence shown here is derived from an EMBL/GenBank/DDBJ whole genome shotgun (WGS) entry which is preliminary data.</text>
</comment>
<dbReference type="SUPFAM" id="SSF101874">
    <property type="entry name" value="YceI-like"/>
    <property type="match status" value="1"/>
</dbReference>
<dbReference type="InterPro" id="IPR036761">
    <property type="entry name" value="TTHA0802/YceI-like_sf"/>
</dbReference>